<comment type="caution">
    <text evidence="1">The sequence shown here is derived from an EMBL/GenBank/DDBJ whole genome shotgun (WGS) entry which is preliminary data.</text>
</comment>
<dbReference type="AlphaFoldDB" id="A0A6S7FGM3"/>
<sequence length="243" mass="27669">MYSDSEISTDHMRRIVSRSSSPYHNQVKWRDVASSIMKKRKSPPNFQDLTEFLGDRARAENDPIYGRLRDPTKDRRPKQTREENKSKYEHVSSFATQFGSNRYPSSKECPVCKQSHKFETCKIFLEKPVAERRKLVLSAKLCFQCLSGNHFKRFCKSSKCSVKDCDRKHHELLHLANTNDIPKTRGGQSPHSATKCDAEVQTYTSCLIPSGYRGATALHVVAVKVYGDDGSWNYNVSPVGSSQ</sequence>
<reference evidence="1" key="1">
    <citation type="submission" date="2020-04" db="EMBL/GenBank/DDBJ databases">
        <authorList>
            <person name="Alioto T."/>
            <person name="Alioto T."/>
            <person name="Gomez Garrido J."/>
        </authorList>
    </citation>
    <scope>NUCLEOTIDE SEQUENCE</scope>
    <source>
        <strain evidence="1">A484AB</strain>
    </source>
</reference>
<dbReference type="Proteomes" id="UP001152795">
    <property type="component" value="Unassembled WGS sequence"/>
</dbReference>
<evidence type="ECO:0000313" key="1">
    <source>
        <dbReference type="EMBL" id="CAB3978634.1"/>
    </source>
</evidence>
<organism evidence="1 2">
    <name type="scientific">Paramuricea clavata</name>
    <name type="common">Red gorgonian</name>
    <name type="synonym">Violescent sea-whip</name>
    <dbReference type="NCBI Taxonomy" id="317549"/>
    <lineage>
        <taxon>Eukaryota</taxon>
        <taxon>Metazoa</taxon>
        <taxon>Cnidaria</taxon>
        <taxon>Anthozoa</taxon>
        <taxon>Octocorallia</taxon>
        <taxon>Malacalcyonacea</taxon>
        <taxon>Plexauridae</taxon>
        <taxon>Paramuricea</taxon>
    </lineage>
</organism>
<dbReference type="EMBL" id="CACRXK020000129">
    <property type="protein sequence ID" value="CAB3978634.1"/>
    <property type="molecule type" value="Genomic_DNA"/>
</dbReference>
<keyword evidence="2" id="KW-1185">Reference proteome</keyword>
<accession>A0A6S7FGM3</accession>
<proteinExistence type="predicted"/>
<gene>
    <name evidence="1" type="ORF">PACLA_8A018322</name>
</gene>
<dbReference type="PANTHER" id="PTHR47331">
    <property type="entry name" value="PHD-TYPE DOMAIN-CONTAINING PROTEIN"/>
    <property type="match status" value="1"/>
</dbReference>
<dbReference type="PANTHER" id="PTHR47331:SF1">
    <property type="entry name" value="GAG-LIKE PROTEIN"/>
    <property type="match status" value="1"/>
</dbReference>
<protein>
    <submittedName>
        <fullName evidence="1">Uncharacterized protein</fullName>
    </submittedName>
</protein>
<dbReference type="OrthoDB" id="7994850at2759"/>
<name>A0A6S7FGM3_PARCT</name>
<evidence type="ECO:0000313" key="2">
    <source>
        <dbReference type="Proteomes" id="UP001152795"/>
    </source>
</evidence>